<proteinExistence type="predicted"/>
<evidence type="ECO:0000256" key="2">
    <source>
        <dbReference type="SAM" id="MobiDB-lite"/>
    </source>
</evidence>
<dbReference type="STRING" id="91626.A0A0C9MQP0"/>
<dbReference type="InterPro" id="IPR000198">
    <property type="entry name" value="RhoGAP_dom"/>
</dbReference>
<dbReference type="EMBL" id="DF836349">
    <property type="protein sequence ID" value="GAN04308.1"/>
    <property type="molecule type" value="Genomic_DNA"/>
</dbReference>
<dbReference type="GO" id="GO:0005096">
    <property type="term" value="F:GTPase activator activity"/>
    <property type="evidence" value="ECO:0007669"/>
    <property type="project" value="UniProtKB-KW"/>
</dbReference>
<dbReference type="OrthoDB" id="79452at2759"/>
<dbReference type="Gene3D" id="1.20.1270.60">
    <property type="entry name" value="Arfaptin homology (AH) domain/BAR domain"/>
    <property type="match status" value="1"/>
</dbReference>
<sequence length="613" mass="69608">MHKSTKSLNPGQEDEVSSIDAQLDYVNKVLKWSIVDLDRFIYSLKARLTAEDAYMQALVKITKANYSPENSMNTATNTPMEKHTYFGDYTTTFQQTTLQYENSIEKTIELRRDYIACLKSQIELLNKVKLHKSYINKCMEYASLQQQILISSHEDSNSLDHHSSPQMARISTDEPRLSNDSGSTTRGDDNHSIASSSYQDSSLNPNKKNSMAGFITQMRSQLANAAAAGDPSKQTARSAKLKKDISDTDHEYRQGIRILEFLRKKQVETAAHAMRHVEAILLGKSDAVKAVMVTLCKHEEDTLLSQVDLVKRSLDVVHRIDGKKDTDQFLLEYEKLAFIKPKPIYYDNYYYGPCKEILFGSNLNEYATEHQRTVPLLVTKCIEAVEVQGGLEKEGIYRISGRQSSIDQLKNEFERDEAAVKLESKDVFIIAAVLKVYLRELKQPLFNLSMEDRIEYSKIKDDVQRKAMLQTKLSELSKPQRDTLEAVITHLAKVEGCSHVNKMTMKNLSVIFTPALFHDHNQAENNGEWYSDKVLEDLILQHETLFENAEKQQHQQQPMNASPSASVLSLPFSVGVVGRKTSITRRPTVLKTPSSIPNFHNTTTINTNNNPIQ</sequence>
<feature type="region of interest" description="Disordered" evidence="2">
    <location>
        <begin position="223"/>
        <end position="244"/>
    </location>
</feature>
<feature type="compositionally biased region" description="Low complexity" evidence="2">
    <location>
        <begin position="601"/>
        <end position="613"/>
    </location>
</feature>
<dbReference type="SUPFAM" id="SSF103657">
    <property type="entry name" value="BAR/IMD domain-like"/>
    <property type="match status" value="1"/>
</dbReference>
<protein>
    <recommendedName>
        <fullName evidence="3">Rho-GAP domain-containing protein</fullName>
    </recommendedName>
</protein>
<dbReference type="PROSITE" id="PS50238">
    <property type="entry name" value="RHOGAP"/>
    <property type="match status" value="1"/>
</dbReference>
<dbReference type="InterPro" id="IPR050729">
    <property type="entry name" value="Rho-GAP"/>
</dbReference>
<organism evidence="4">
    <name type="scientific">Mucor ambiguus</name>
    <dbReference type="NCBI Taxonomy" id="91626"/>
    <lineage>
        <taxon>Eukaryota</taxon>
        <taxon>Fungi</taxon>
        <taxon>Fungi incertae sedis</taxon>
        <taxon>Mucoromycota</taxon>
        <taxon>Mucoromycotina</taxon>
        <taxon>Mucoromycetes</taxon>
        <taxon>Mucorales</taxon>
        <taxon>Mucorineae</taxon>
        <taxon>Mucoraceae</taxon>
        <taxon>Mucor</taxon>
    </lineage>
</organism>
<feature type="compositionally biased region" description="Polar residues" evidence="2">
    <location>
        <begin position="192"/>
        <end position="209"/>
    </location>
</feature>
<keyword evidence="1" id="KW-0343">GTPase activation</keyword>
<evidence type="ECO:0000313" key="4">
    <source>
        <dbReference type="EMBL" id="GAN04308.1"/>
    </source>
</evidence>
<dbReference type="Proteomes" id="UP000053815">
    <property type="component" value="Unassembled WGS sequence"/>
</dbReference>
<dbReference type="InterPro" id="IPR008936">
    <property type="entry name" value="Rho_GTPase_activation_prot"/>
</dbReference>
<dbReference type="InterPro" id="IPR027267">
    <property type="entry name" value="AH/BAR_dom_sf"/>
</dbReference>
<dbReference type="Pfam" id="PF00620">
    <property type="entry name" value="RhoGAP"/>
    <property type="match status" value="1"/>
</dbReference>
<dbReference type="GO" id="GO:0007165">
    <property type="term" value="P:signal transduction"/>
    <property type="evidence" value="ECO:0007669"/>
    <property type="project" value="InterPro"/>
</dbReference>
<dbReference type="PANTHER" id="PTHR23176:SF134">
    <property type="entry name" value="RHO-TYPE GTPASE-ACTIVATING PROTEIN"/>
    <property type="match status" value="1"/>
</dbReference>
<dbReference type="AlphaFoldDB" id="A0A0C9MQP0"/>
<dbReference type="PANTHER" id="PTHR23176">
    <property type="entry name" value="RHO/RAC/CDC GTPASE-ACTIVATING PROTEIN"/>
    <property type="match status" value="1"/>
</dbReference>
<dbReference type="Gene3D" id="1.10.555.10">
    <property type="entry name" value="Rho GTPase activation protein"/>
    <property type="match status" value="1"/>
</dbReference>
<keyword evidence="5" id="KW-1185">Reference proteome</keyword>
<accession>A0A0C9MQP0</accession>
<feature type="domain" description="Rho-GAP" evidence="3">
    <location>
        <begin position="361"/>
        <end position="546"/>
    </location>
</feature>
<name>A0A0C9MQP0_9FUNG</name>
<dbReference type="SMART" id="SM00324">
    <property type="entry name" value="RhoGAP"/>
    <property type="match status" value="1"/>
</dbReference>
<evidence type="ECO:0000259" key="3">
    <source>
        <dbReference type="PROSITE" id="PS50238"/>
    </source>
</evidence>
<dbReference type="CDD" id="cd00159">
    <property type="entry name" value="RhoGAP"/>
    <property type="match status" value="1"/>
</dbReference>
<reference evidence="4" key="1">
    <citation type="submission" date="2014-09" db="EMBL/GenBank/DDBJ databases">
        <title>Draft genome sequence of an oleaginous Mucoromycotina fungus Mucor ambiguus NBRC6742.</title>
        <authorList>
            <person name="Takeda I."/>
            <person name="Yamane N."/>
            <person name="Morita T."/>
            <person name="Tamano K."/>
            <person name="Machida M."/>
            <person name="Baker S."/>
            <person name="Koike H."/>
        </authorList>
    </citation>
    <scope>NUCLEOTIDE SEQUENCE</scope>
    <source>
        <strain evidence="4">NBRC 6742</strain>
    </source>
</reference>
<evidence type="ECO:0000256" key="1">
    <source>
        <dbReference type="ARBA" id="ARBA00022468"/>
    </source>
</evidence>
<feature type="region of interest" description="Disordered" evidence="2">
    <location>
        <begin position="593"/>
        <end position="613"/>
    </location>
</feature>
<dbReference type="GO" id="GO:0005737">
    <property type="term" value="C:cytoplasm"/>
    <property type="evidence" value="ECO:0007669"/>
    <property type="project" value="TreeGrafter"/>
</dbReference>
<gene>
    <name evidence="4" type="ORF">MAM1_0060c03768</name>
</gene>
<dbReference type="SUPFAM" id="SSF48350">
    <property type="entry name" value="GTPase activation domain, GAP"/>
    <property type="match status" value="1"/>
</dbReference>
<feature type="region of interest" description="Disordered" evidence="2">
    <location>
        <begin position="155"/>
        <end position="209"/>
    </location>
</feature>
<evidence type="ECO:0000313" key="5">
    <source>
        <dbReference type="Proteomes" id="UP000053815"/>
    </source>
</evidence>